<dbReference type="AlphaFoldDB" id="E6QQ44"/>
<organism evidence="1">
    <name type="scientific">mine drainage metagenome</name>
    <dbReference type="NCBI Taxonomy" id="410659"/>
    <lineage>
        <taxon>unclassified sequences</taxon>
        <taxon>metagenomes</taxon>
        <taxon>ecological metagenomes</taxon>
    </lineage>
</organism>
<dbReference type="EMBL" id="CABR01000028">
    <property type="protein sequence ID" value="CBI09365.1"/>
    <property type="molecule type" value="Genomic_DNA"/>
</dbReference>
<proteinExistence type="predicted"/>
<reference evidence="1" key="1">
    <citation type="submission" date="2009-10" db="EMBL/GenBank/DDBJ databases">
        <title>Diversity of trophic interactions inside an arsenic-rich microbial ecosystem.</title>
        <authorList>
            <person name="Bertin P.N."/>
            <person name="Heinrich-Salmeron A."/>
            <person name="Pelletier E."/>
            <person name="Goulhen-Chollet F."/>
            <person name="Arsene-Ploetze F."/>
            <person name="Gallien S."/>
            <person name="Calteau A."/>
            <person name="Vallenet D."/>
            <person name="Casiot C."/>
            <person name="Chane-Woon-Ming B."/>
            <person name="Giloteaux L."/>
            <person name="Barakat M."/>
            <person name="Bonnefoy V."/>
            <person name="Bruneel O."/>
            <person name="Chandler M."/>
            <person name="Cleiss J."/>
            <person name="Duran R."/>
            <person name="Elbaz-Poulichet F."/>
            <person name="Fonknechten N."/>
            <person name="Lauga B."/>
            <person name="Mornico D."/>
            <person name="Ortet P."/>
            <person name="Schaeffer C."/>
            <person name="Siguier P."/>
            <person name="Alexander Thil Smith A."/>
            <person name="Van Dorsselaer A."/>
            <person name="Weissenbach J."/>
            <person name="Medigue C."/>
            <person name="Le Paslier D."/>
        </authorList>
    </citation>
    <scope>NUCLEOTIDE SEQUENCE</scope>
</reference>
<sequence length="28" mass="3283">MSLSCVNDEEIFILEPMGVAHSYRRAKW</sequence>
<accession>E6QQ44</accession>
<gene>
    <name evidence="1" type="ORF">CARN7_0091</name>
</gene>
<name>E6QQ44_9ZZZZ</name>
<protein>
    <submittedName>
        <fullName evidence="1">Uncharacterized protein</fullName>
    </submittedName>
</protein>
<evidence type="ECO:0000313" key="1">
    <source>
        <dbReference type="EMBL" id="CBI09365.1"/>
    </source>
</evidence>
<comment type="caution">
    <text evidence="1">The sequence shown here is derived from an EMBL/GenBank/DDBJ whole genome shotgun (WGS) entry which is preliminary data.</text>
</comment>